<sequence length="805" mass="92132">MSYPRILVVTSCTGEKRDKDNNQLTLEDFKDPESLKIRTEELEAQNRVCPAHEMYRGVQHLRVMEGVKILRKALSGGVVDLAIISAGYGLIKENDRIAPYEVTFKTMKGEEIDEWAKKLKIRESFETIIKNYNLIFVLLGEQYLRSLQLPIETSSQQKIIFLASPSSRKYLYSSSAPSFVLPLSNLEAKQYGYGLVGLKGFLFKQFAQKIALNPQLIQIFFTDPMSFISFLDVKTEPAIQLNLLSEKIDKSYNNINDQPVREITQESGKLYQNGLEQNIFSGLQDRAESVSDLIQEPSLSKNGLDLIDNSSFINEVTSDLQIKSGANSNHNNHIAAPGFPPKMFRLNKSTRLIIRGRSEIDRVIPIPNIPPAKNYHLGMKYFIPEWNDHVDPGFDFLKDRLTANRDPHDDEVYAHEIFSPFHNYDGILVSRTIFDKGKKKRDRIFAEGIRRYIRFNNPIMGDCGAFGYIAEEEPPYKTEDILSYYEKVGFNYGVSIDHLIVGDFAKPGIREKRYELTINNAREFIQKYKEGQYKFTPIGAVQGWDIPSYIEAVKQYIEMQYNYIALGGLARATTSEIIEILYEISPLLTSETKLHLFGVGRLNAIPIFRHLGVTSFDSASPLRKAWLDPAANYHSSDDKIYAAVRIPSINSAKVKQVIKEGIASREVLQDLEQKALSSLREFDAGTLSLEETLQTLLDYDKFLEKPENGTVCPQKLAARLQKHEKIYRQLLEDKPWQKCSCEICSKIGVESIIFRGNDRNRRRGFHNTYMFYKRFQELLKKYDALSRDQNISYNSTISNETDALV</sequence>
<dbReference type="Proteomes" id="UP001328733">
    <property type="component" value="Unassembled WGS sequence"/>
</dbReference>
<feature type="domain" description="DUF6884" evidence="4">
    <location>
        <begin position="49"/>
        <end position="156"/>
    </location>
</feature>
<gene>
    <name evidence="5" type="primary">dpdA</name>
    <name evidence="5" type="ORF">V0288_14310</name>
</gene>
<keyword evidence="6" id="KW-1185">Reference proteome</keyword>
<dbReference type="AlphaFoldDB" id="A0AAW9QZ71"/>
<dbReference type="Pfam" id="PF21818">
    <property type="entry name" value="DUF6884"/>
    <property type="match status" value="1"/>
</dbReference>
<dbReference type="PANTHER" id="PTHR46499">
    <property type="entry name" value="QUEUINE TRNA-RIBOSYLTRANSFERASE"/>
    <property type="match status" value="1"/>
</dbReference>
<dbReference type="GO" id="GO:0005737">
    <property type="term" value="C:cytoplasm"/>
    <property type="evidence" value="ECO:0007669"/>
    <property type="project" value="TreeGrafter"/>
</dbReference>
<comment type="caution">
    <text evidence="5">The sequence shown here is derived from an EMBL/GenBank/DDBJ whole genome shotgun (WGS) entry which is preliminary data.</text>
</comment>
<name>A0AAW9QZ71_9CHRO</name>
<dbReference type="InterPro" id="IPR053537">
    <property type="entry name" value="DNA-guanine_TGase"/>
</dbReference>
<dbReference type="PANTHER" id="PTHR46499:SF1">
    <property type="entry name" value="QUEUINE TRNA-RIBOSYLTRANSFERASE"/>
    <property type="match status" value="1"/>
</dbReference>
<evidence type="ECO:0000313" key="6">
    <source>
        <dbReference type="Proteomes" id="UP001328733"/>
    </source>
</evidence>
<evidence type="ECO:0000259" key="4">
    <source>
        <dbReference type="Pfam" id="PF21818"/>
    </source>
</evidence>
<dbReference type="Pfam" id="PF01702">
    <property type="entry name" value="TGT"/>
    <property type="match status" value="1"/>
</dbReference>
<keyword evidence="1" id="KW-0819">tRNA processing</keyword>
<protein>
    <submittedName>
        <fullName evidence="5">tRNA-guanine transglycosylase DpdA</fullName>
    </submittedName>
</protein>
<evidence type="ECO:0000313" key="5">
    <source>
        <dbReference type="EMBL" id="MEG3438299.1"/>
    </source>
</evidence>
<dbReference type="InterPro" id="IPR049251">
    <property type="entry name" value="DUF6884"/>
</dbReference>
<dbReference type="NCBIfam" id="NF041059">
    <property type="entry name" value="DpdA"/>
    <property type="match status" value="1"/>
</dbReference>
<dbReference type="EMBL" id="JBAFSM010000026">
    <property type="protein sequence ID" value="MEG3438299.1"/>
    <property type="molecule type" value="Genomic_DNA"/>
</dbReference>
<feature type="domain" description="tRNA-guanine(15) transglycosylase-like" evidence="3">
    <location>
        <begin position="446"/>
        <end position="625"/>
    </location>
</feature>
<proteinExistence type="predicted"/>
<dbReference type="InterPro" id="IPR050076">
    <property type="entry name" value="ArchSynthase1/Queuine_TRR"/>
</dbReference>
<evidence type="ECO:0000256" key="1">
    <source>
        <dbReference type="ARBA" id="ARBA00022694"/>
    </source>
</evidence>
<dbReference type="RefSeq" id="WP_332865780.1">
    <property type="nucleotide sequence ID" value="NZ_JBAFSM010000026.1"/>
</dbReference>
<dbReference type="Gene3D" id="3.20.20.105">
    <property type="entry name" value="Queuine tRNA-ribosyltransferase-like"/>
    <property type="match status" value="1"/>
</dbReference>
<evidence type="ECO:0000256" key="2">
    <source>
        <dbReference type="ARBA" id="ARBA00022785"/>
    </source>
</evidence>
<accession>A0AAW9QZ71</accession>
<dbReference type="SUPFAM" id="SSF51713">
    <property type="entry name" value="tRNA-guanine transglycosylase"/>
    <property type="match status" value="1"/>
</dbReference>
<dbReference type="GO" id="GO:0008616">
    <property type="term" value="P:tRNA queuosine(34) biosynthetic process"/>
    <property type="evidence" value="ECO:0007669"/>
    <property type="project" value="UniProtKB-KW"/>
</dbReference>
<keyword evidence="2" id="KW-0671">Queuosine biosynthesis</keyword>
<reference evidence="5 6" key="1">
    <citation type="submission" date="2024-01" db="EMBL/GenBank/DDBJ databases">
        <title>Genomic insights into the taxonomy and metabolism of the cyanobacterium Pannus brasiliensis CCIBt3594.</title>
        <authorList>
            <person name="Machado M."/>
            <person name="Botero N.B."/>
            <person name="Andreote A.P.D."/>
            <person name="Feitosa A.M.T."/>
            <person name="Popin R."/>
            <person name="Sivonen K."/>
            <person name="Fiore M.F."/>
        </authorList>
    </citation>
    <scope>NUCLEOTIDE SEQUENCE [LARGE SCALE GENOMIC DNA]</scope>
    <source>
        <strain evidence="5 6">CCIBt3594</strain>
    </source>
</reference>
<organism evidence="5 6">
    <name type="scientific">Pannus brasiliensis CCIBt3594</name>
    <dbReference type="NCBI Taxonomy" id="1427578"/>
    <lineage>
        <taxon>Bacteria</taxon>
        <taxon>Bacillati</taxon>
        <taxon>Cyanobacteriota</taxon>
        <taxon>Cyanophyceae</taxon>
        <taxon>Oscillatoriophycideae</taxon>
        <taxon>Chroococcales</taxon>
        <taxon>Microcystaceae</taxon>
        <taxon>Pannus</taxon>
    </lineage>
</organism>
<evidence type="ECO:0000259" key="3">
    <source>
        <dbReference type="Pfam" id="PF01702"/>
    </source>
</evidence>
<dbReference type="InterPro" id="IPR036511">
    <property type="entry name" value="TGT-like_sf"/>
</dbReference>
<dbReference type="InterPro" id="IPR002616">
    <property type="entry name" value="tRNA_ribo_trans-like"/>
</dbReference>